<evidence type="ECO:0000259" key="3">
    <source>
        <dbReference type="Pfam" id="PF25137"/>
    </source>
</evidence>
<evidence type="ECO:0000256" key="1">
    <source>
        <dbReference type="ARBA" id="ARBA00023002"/>
    </source>
</evidence>
<dbReference type="GO" id="GO:0004022">
    <property type="term" value="F:alcohol dehydrogenase (NAD+) activity"/>
    <property type="evidence" value="ECO:0007669"/>
    <property type="project" value="UniProtKB-ARBA"/>
</dbReference>
<feature type="domain" description="Alcohol dehydrogenase iron-type/glycerol dehydrogenase GldA" evidence="2">
    <location>
        <begin position="9"/>
        <end position="178"/>
    </location>
</feature>
<dbReference type="PROSITE" id="PS00913">
    <property type="entry name" value="ADH_IRON_1"/>
    <property type="match status" value="1"/>
</dbReference>
<feature type="domain" description="Fe-containing alcohol dehydrogenase-like C-terminal" evidence="3">
    <location>
        <begin position="189"/>
        <end position="311"/>
    </location>
</feature>
<dbReference type="Gene3D" id="3.40.50.1970">
    <property type="match status" value="1"/>
</dbReference>
<dbReference type="Proteomes" id="UP000294682">
    <property type="component" value="Unassembled WGS sequence"/>
</dbReference>
<dbReference type="InterPro" id="IPR018211">
    <property type="entry name" value="ADH_Fe_CS"/>
</dbReference>
<comment type="caution">
    <text evidence="4">The sequence shown here is derived from an EMBL/GenBank/DDBJ whole genome shotgun (WGS) entry which is preliminary data.</text>
</comment>
<protein>
    <submittedName>
        <fullName evidence="4">Alcohol dehydrogenase class IV</fullName>
    </submittedName>
</protein>
<sequence>MKNMDYYLPCRLVTGKDCVNEKGEVLSSLGRRCLLVSGRHGALASGALQDVCALLKRLGIAWELFDKVEPNPLISTARRAGALAAEMGAGFVVGIGGGSALDCAKMAAVFARNDLPGDSVYTVQKRWEHPPLPIVLVGTTAGTGSEINKYSVMTSDLTGRKKSVGADCNYARVVFGDPKYTLSLPYRYTVSTALDALTHASEGFFSKAANEMTDAAALAAVERIVPVLASLREDGPISWEQREDLYYGSLFGGMVIAHIGTCYCHAFGYYLTEEYGAPHGTACAFFLPDYLSRAKELLPQKAARYERACGGTIEALGEAVRRLNAYTPPPLSREELSQVAARRWTGPGAGANQFLRTPGRFGEAEIRDTFLRVFLKQS</sequence>
<keyword evidence="5" id="KW-1185">Reference proteome</keyword>
<dbReference type="PANTHER" id="PTHR11496:SF103">
    <property type="entry name" value="DEHYDROGENASE, PUTATIVE-RELATED"/>
    <property type="match status" value="1"/>
</dbReference>
<reference evidence="4 5" key="1">
    <citation type="submission" date="2019-03" db="EMBL/GenBank/DDBJ databases">
        <title>Genomic Encyclopedia of Type Strains, Phase IV (KMG-IV): sequencing the most valuable type-strain genomes for metagenomic binning, comparative biology and taxonomic classification.</title>
        <authorList>
            <person name="Goeker M."/>
        </authorList>
    </citation>
    <scope>NUCLEOTIDE SEQUENCE [LARGE SCALE GENOMIC DNA]</scope>
    <source>
        <strain evidence="4 5">DSM 100433</strain>
    </source>
</reference>
<dbReference type="AlphaFoldDB" id="A0A9X8UK27"/>
<dbReference type="InterPro" id="IPR001670">
    <property type="entry name" value="ADH_Fe/GldA"/>
</dbReference>
<evidence type="ECO:0000313" key="5">
    <source>
        <dbReference type="Proteomes" id="UP000294682"/>
    </source>
</evidence>
<dbReference type="Pfam" id="PF25137">
    <property type="entry name" value="ADH_Fe_C"/>
    <property type="match status" value="1"/>
</dbReference>
<dbReference type="RefSeq" id="WP_132084469.1">
    <property type="nucleotide sequence ID" value="NZ_SLUK01000005.1"/>
</dbReference>
<proteinExistence type="predicted"/>
<dbReference type="InterPro" id="IPR039697">
    <property type="entry name" value="Alcohol_dehydrogenase_Fe"/>
</dbReference>
<name>A0A9X8UK27_9FIRM</name>
<dbReference type="PANTHER" id="PTHR11496">
    <property type="entry name" value="ALCOHOL DEHYDROGENASE"/>
    <property type="match status" value="1"/>
</dbReference>
<gene>
    <name evidence="4" type="ORF">EDD78_105108</name>
</gene>
<dbReference type="Gene3D" id="1.20.1090.10">
    <property type="entry name" value="Dehydroquinate synthase-like - alpha domain"/>
    <property type="match status" value="1"/>
</dbReference>
<dbReference type="GO" id="GO:0046872">
    <property type="term" value="F:metal ion binding"/>
    <property type="evidence" value="ECO:0007669"/>
    <property type="project" value="InterPro"/>
</dbReference>
<dbReference type="EMBL" id="SLUK01000005">
    <property type="protein sequence ID" value="TCL43478.1"/>
    <property type="molecule type" value="Genomic_DNA"/>
</dbReference>
<evidence type="ECO:0000313" key="4">
    <source>
        <dbReference type="EMBL" id="TCL43478.1"/>
    </source>
</evidence>
<dbReference type="Pfam" id="PF00465">
    <property type="entry name" value="Fe-ADH"/>
    <property type="match status" value="1"/>
</dbReference>
<organism evidence="4 5">
    <name type="scientific">Harryflintia acetispora</name>
    <dbReference type="NCBI Taxonomy" id="1849041"/>
    <lineage>
        <taxon>Bacteria</taxon>
        <taxon>Bacillati</taxon>
        <taxon>Bacillota</taxon>
        <taxon>Clostridia</taxon>
        <taxon>Eubacteriales</taxon>
        <taxon>Oscillospiraceae</taxon>
        <taxon>Harryflintia</taxon>
    </lineage>
</organism>
<evidence type="ECO:0000259" key="2">
    <source>
        <dbReference type="Pfam" id="PF00465"/>
    </source>
</evidence>
<accession>A0A9X8UK27</accession>
<keyword evidence="1" id="KW-0560">Oxidoreductase</keyword>
<dbReference type="FunFam" id="3.40.50.1970:FF:000003">
    <property type="entry name" value="Alcohol dehydrogenase, iron-containing"/>
    <property type="match status" value="1"/>
</dbReference>
<dbReference type="SUPFAM" id="SSF56796">
    <property type="entry name" value="Dehydroquinate synthase-like"/>
    <property type="match status" value="1"/>
</dbReference>
<dbReference type="InterPro" id="IPR056798">
    <property type="entry name" value="ADH_Fe_C"/>
</dbReference>